<accession>A0A0A2VZQ5</accession>
<evidence type="ECO:0000313" key="2">
    <source>
        <dbReference type="EMBL" id="KGQ11640.1"/>
    </source>
</evidence>
<protein>
    <submittedName>
        <fullName evidence="2">Uncharacterized protein</fullName>
    </submittedName>
</protein>
<dbReference type="Proteomes" id="UP000030106">
    <property type="component" value="Unassembled WGS sequence"/>
</dbReference>
<dbReference type="AlphaFoldDB" id="A0A0A2VZQ5"/>
<name>A0A0A2VZQ5_BEABA</name>
<comment type="caution">
    <text evidence="2">The sequence shown here is derived from an EMBL/GenBank/DDBJ whole genome shotgun (WGS) entry which is preliminary data.</text>
</comment>
<gene>
    <name evidence="2" type="ORF">BBAD15_g2621</name>
</gene>
<evidence type="ECO:0000256" key="1">
    <source>
        <dbReference type="SAM" id="MobiDB-lite"/>
    </source>
</evidence>
<organism evidence="2 3">
    <name type="scientific">Beauveria bassiana D1-5</name>
    <dbReference type="NCBI Taxonomy" id="1245745"/>
    <lineage>
        <taxon>Eukaryota</taxon>
        <taxon>Fungi</taxon>
        <taxon>Dikarya</taxon>
        <taxon>Ascomycota</taxon>
        <taxon>Pezizomycotina</taxon>
        <taxon>Sordariomycetes</taxon>
        <taxon>Hypocreomycetidae</taxon>
        <taxon>Hypocreales</taxon>
        <taxon>Cordycipitaceae</taxon>
        <taxon>Beauveria</taxon>
    </lineage>
</organism>
<dbReference type="HOGENOM" id="CLU_1089844_0_0_1"/>
<feature type="region of interest" description="Disordered" evidence="1">
    <location>
        <begin position="231"/>
        <end position="255"/>
    </location>
</feature>
<proteinExistence type="predicted"/>
<sequence>MAKARPPLLSLVGHAAAGRVGDETGVLGQGAAGVARGRRLPGLPARGHLVLGDLKVDDALLGVDDDVVAVMDERDRPAVEGLRHDVADNKAVGAARVAAVGKEGDVLAEAGAYNGRQGLKYLRHARPALRAVIADDNNRYLAFLNLVTLKRGNYVRLAVKDMPLTLKAEALLTSNLAGGAARGERATLAGDSDAGAVSKTLLKEVLKQGVGEEGDAVGDALEVVNGELDTGGVGNGEQVQDGVGVMTDNPKQRAL</sequence>
<evidence type="ECO:0000313" key="3">
    <source>
        <dbReference type="Proteomes" id="UP000030106"/>
    </source>
</evidence>
<reference evidence="2 3" key="1">
    <citation type="submission" date="2012-10" db="EMBL/GenBank/DDBJ databases">
        <title>Genome sequencing and analysis of entomopathogenic fungi Beauveria bassiana D1-5.</title>
        <authorList>
            <person name="Li Q."/>
            <person name="Wang L."/>
            <person name="Zhang Z."/>
            <person name="Wang Q."/>
            <person name="Ren J."/>
            <person name="Wang M."/>
            <person name="Xu W."/>
            <person name="Wang J."/>
            <person name="Lu Y."/>
            <person name="Du Q."/>
            <person name="Sun Z."/>
        </authorList>
    </citation>
    <scope>NUCLEOTIDE SEQUENCE [LARGE SCALE GENOMIC DNA]</scope>
    <source>
        <strain evidence="2 3">D1-5</strain>
    </source>
</reference>
<dbReference type="EMBL" id="ANFO01000190">
    <property type="protein sequence ID" value="KGQ11640.1"/>
    <property type="molecule type" value="Genomic_DNA"/>
</dbReference>